<reference evidence="11 12" key="1">
    <citation type="journal article" date="2017" name="ISME J.">
        <title>Potential for microbial H2 and metal transformations associated with novel bacteria and archaea in deep terrestrial subsurface sediments.</title>
        <authorList>
            <person name="Hernsdorf A.W."/>
            <person name="Amano Y."/>
            <person name="Miyakawa K."/>
            <person name="Ise K."/>
            <person name="Suzuki Y."/>
            <person name="Anantharaman K."/>
            <person name="Probst A."/>
            <person name="Burstein D."/>
            <person name="Thomas B.C."/>
            <person name="Banfield J.F."/>
        </authorList>
    </citation>
    <scope>NUCLEOTIDE SEQUENCE [LARGE SCALE GENOMIC DNA]</scope>
    <source>
        <strain evidence="11">HGW-Wallbacteria-1</strain>
    </source>
</reference>
<comment type="catalytic activity">
    <reaction evidence="8 9">
        <text>butanoate + ATP = butanoyl phosphate + ADP</text>
        <dbReference type="Rhea" id="RHEA:13585"/>
        <dbReference type="ChEBI" id="CHEBI:17968"/>
        <dbReference type="ChEBI" id="CHEBI:30616"/>
        <dbReference type="ChEBI" id="CHEBI:58079"/>
        <dbReference type="ChEBI" id="CHEBI:456216"/>
        <dbReference type="EC" id="2.7.2.7"/>
    </reaction>
</comment>
<dbReference type="PANTHER" id="PTHR21060">
    <property type="entry name" value="ACETATE KINASE"/>
    <property type="match status" value="1"/>
</dbReference>
<dbReference type="Gene3D" id="3.30.420.40">
    <property type="match status" value="2"/>
</dbReference>
<evidence type="ECO:0000256" key="5">
    <source>
        <dbReference type="ARBA" id="ARBA00022741"/>
    </source>
</evidence>
<evidence type="ECO:0000256" key="6">
    <source>
        <dbReference type="ARBA" id="ARBA00022777"/>
    </source>
</evidence>
<keyword evidence="5 9" id="KW-0547">Nucleotide-binding</keyword>
<organism evidence="11 12">
    <name type="scientific">Candidatus Wallbacteria bacterium HGW-Wallbacteria-1</name>
    <dbReference type="NCBI Taxonomy" id="2013854"/>
    <lineage>
        <taxon>Bacteria</taxon>
        <taxon>Candidatus Walliibacteriota</taxon>
    </lineage>
</organism>
<proteinExistence type="inferred from homology"/>
<dbReference type="EC" id="2.7.2.7" evidence="9"/>
<evidence type="ECO:0000313" key="12">
    <source>
        <dbReference type="Proteomes" id="UP000233256"/>
    </source>
</evidence>
<keyword evidence="6 9" id="KW-0418">Kinase</keyword>
<dbReference type="NCBIfam" id="NF002834">
    <property type="entry name" value="PRK03011.1-5"/>
    <property type="match status" value="1"/>
</dbReference>
<dbReference type="SUPFAM" id="SSF53067">
    <property type="entry name" value="Actin-like ATPase domain"/>
    <property type="match status" value="2"/>
</dbReference>
<keyword evidence="7 9" id="KW-0067">ATP-binding</keyword>
<evidence type="ECO:0000256" key="4">
    <source>
        <dbReference type="ARBA" id="ARBA00022679"/>
    </source>
</evidence>
<dbReference type="NCBIfam" id="TIGR02707">
    <property type="entry name" value="butyr_kinase"/>
    <property type="match status" value="1"/>
</dbReference>
<evidence type="ECO:0000256" key="2">
    <source>
        <dbReference type="ARBA" id="ARBA00008748"/>
    </source>
</evidence>
<comment type="similarity">
    <text evidence="2 9 10">Belongs to the acetokinase family.</text>
</comment>
<dbReference type="InterPro" id="IPR023865">
    <property type="entry name" value="Aliphatic_acid_kinase_CS"/>
</dbReference>
<dbReference type="PRINTS" id="PR00471">
    <property type="entry name" value="ACETATEKNASE"/>
</dbReference>
<dbReference type="PIRSF" id="PIRSF036458">
    <property type="entry name" value="Butyrate_kin"/>
    <property type="match status" value="1"/>
</dbReference>
<dbReference type="EMBL" id="PGXC01000004">
    <property type="protein sequence ID" value="PKK90849.1"/>
    <property type="molecule type" value="Genomic_DNA"/>
</dbReference>
<protein>
    <recommendedName>
        <fullName evidence="9">Probable butyrate kinase</fullName>
        <shortName evidence="9">BK</shortName>
        <ecNumber evidence="9">2.7.2.7</ecNumber>
    </recommendedName>
    <alternativeName>
        <fullName evidence="9">Branched-chain carboxylic acid kinase</fullName>
    </alternativeName>
</protein>
<dbReference type="InterPro" id="IPR000890">
    <property type="entry name" value="Aliphatic_acid_kin_short-chain"/>
</dbReference>
<sequence length="367" mass="39588">MNPSVNSNKSCNEKILVINPGSGSTKIALYDSENELLTLSVKHPTEEISAFDSIIAQREFRRKCIHEALVEKGFNPADVAVVVGRGGPIRPLKSGTYEVDDVMVNELTVNFAAEHASLLGGLLARDFADQAGVKAYITDPVCVDEMIPLARLSGYPGIQRKSLAHALNIKAVARRTQKQVGKPYSESRLVIAHLGSGISITAHDCGHMTDVSNANSGGPYSPERSGGLPICELLEWVEAKGLSARDAKKVFTKKGGLFAYTGTIHANEVEDKLLAGDQDSKLFYDGMIYQIAKEIGAMAASLRGNLDAVIITGGLAFADYMVNSLRDYVSFLGKYIVFPGEDEMGALRDAGLRVLRNEELPESIGDK</sequence>
<accession>A0A2N1PR87</accession>
<evidence type="ECO:0000256" key="10">
    <source>
        <dbReference type="RuleBase" id="RU003835"/>
    </source>
</evidence>
<keyword evidence="4 9" id="KW-0808">Transferase</keyword>
<comment type="caution">
    <text evidence="11">The sequence shown here is derived from an EMBL/GenBank/DDBJ whole genome shotgun (WGS) entry which is preliminary data.</text>
</comment>
<dbReference type="GO" id="GO:0005737">
    <property type="term" value="C:cytoplasm"/>
    <property type="evidence" value="ECO:0007669"/>
    <property type="project" value="UniProtKB-SubCell"/>
</dbReference>
<evidence type="ECO:0000256" key="3">
    <source>
        <dbReference type="ARBA" id="ARBA00022490"/>
    </source>
</evidence>
<evidence type="ECO:0000256" key="1">
    <source>
        <dbReference type="ARBA" id="ARBA00004496"/>
    </source>
</evidence>
<evidence type="ECO:0000256" key="7">
    <source>
        <dbReference type="ARBA" id="ARBA00022840"/>
    </source>
</evidence>
<dbReference type="HAMAP" id="MF_00542">
    <property type="entry name" value="Butyrate_kinase"/>
    <property type="match status" value="1"/>
</dbReference>
<dbReference type="PROSITE" id="PS01076">
    <property type="entry name" value="ACETATE_KINASE_2"/>
    <property type="match status" value="1"/>
</dbReference>
<evidence type="ECO:0000256" key="8">
    <source>
        <dbReference type="ARBA" id="ARBA00048596"/>
    </source>
</evidence>
<dbReference type="InterPro" id="IPR043129">
    <property type="entry name" value="ATPase_NBD"/>
</dbReference>
<gene>
    <name evidence="9 11" type="primary">buk</name>
    <name evidence="11" type="ORF">CVV64_08185</name>
</gene>
<dbReference type="GO" id="GO:0005524">
    <property type="term" value="F:ATP binding"/>
    <property type="evidence" value="ECO:0007669"/>
    <property type="project" value="UniProtKB-KW"/>
</dbReference>
<name>A0A2N1PR87_9BACT</name>
<evidence type="ECO:0000313" key="11">
    <source>
        <dbReference type="EMBL" id="PKK90849.1"/>
    </source>
</evidence>
<dbReference type="PANTHER" id="PTHR21060:SF15">
    <property type="entry name" value="ACETATE KINASE-RELATED"/>
    <property type="match status" value="1"/>
</dbReference>
<dbReference type="Pfam" id="PF00871">
    <property type="entry name" value="Acetate_kinase"/>
    <property type="match status" value="1"/>
</dbReference>
<dbReference type="Proteomes" id="UP000233256">
    <property type="component" value="Unassembled WGS sequence"/>
</dbReference>
<dbReference type="GO" id="GO:0006083">
    <property type="term" value="P:acetate metabolic process"/>
    <property type="evidence" value="ECO:0007669"/>
    <property type="project" value="TreeGrafter"/>
</dbReference>
<dbReference type="GO" id="GO:0008776">
    <property type="term" value="F:acetate kinase activity"/>
    <property type="evidence" value="ECO:0007669"/>
    <property type="project" value="TreeGrafter"/>
</dbReference>
<dbReference type="InterPro" id="IPR011245">
    <property type="entry name" value="Butyrate_kin"/>
</dbReference>
<evidence type="ECO:0000256" key="9">
    <source>
        <dbReference type="HAMAP-Rule" id="MF_00542"/>
    </source>
</evidence>
<comment type="subcellular location">
    <subcellularLocation>
        <location evidence="1 9">Cytoplasm</location>
    </subcellularLocation>
</comment>
<dbReference type="GO" id="GO:0047761">
    <property type="term" value="F:butyrate kinase activity"/>
    <property type="evidence" value="ECO:0007669"/>
    <property type="project" value="UniProtKB-UniRule"/>
</dbReference>
<dbReference type="AlphaFoldDB" id="A0A2N1PR87"/>
<dbReference type="CDD" id="cd24011">
    <property type="entry name" value="ASKHA_NBD_BK"/>
    <property type="match status" value="1"/>
</dbReference>
<keyword evidence="3 9" id="KW-0963">Cytoplasm</keyword>